<dbReference type="Pfam" id="PF19573">
    <property type="entry name" value="DUF6089"/>
    <property type="match status" value="1"/>
</dbReference>
<evidence type="ECO:0000256" key="1">
    <source>
        <dbReference type="SAM" id="SignalP"/>
    </source>
</evidence>
<organism evidence="3 4">
    <name type="scientific">Panacibacter microcysteis</name>
    <dbReference type="NCBI Taxonomy" id="2793269"/>
    <lineage>
        <taxon>Bacteria</taxon>
        <taxon>Pseudomonadati</taxon>
        <taxon>Bacteroidota</taxon>
        <taxon>Chitinophagia</taxon>
        <taxon>Chitinophagales</taxon>
        <taxon>Chitinophagaceae</taxon>
        <taxon>Panacibacter</taxon>
    </lineage>
</organism>
<evidence type="ECO:0000313" key="4">
    <source>
        <dbReference type="Proteomes" id="UP000628448"/>
    </source>
</evidence>
<dbReference type="SUPFAM" id="SSF56925">
    <property type="entry name" value="OMPA-like"/>
    <property type="match status" value="1"/>
</dbReference>
<keyword evidence="4" id="KW-1185">Reference proteome</keyword>
<evidence type="ECO:0000313" key="3">
    <source>
        <dbReference type="EMBL" id="MBG9375127.1"/>
    </source>
</evidence>
<feature type="domain" description="DUF6089" evidence="2">
    <location>
        <begin position="23"/>
        <end position="212"/>
    </location>
</feature>
<keyword evidence="1" id="KW-0732">Signal</keyword>
<dbReference type="Gene3D" id="2.40.160.20">
    <property type="match status" value="1"/>
</dbReference>
<proteinExistence type="predicted"/>
<evidence type="ECO:0000259" key="2">
    <source>
        <dbReference type="Pfam" id="PF19573"/>
    </source>
</evidence>
<dbReference type="EMBL" id="JADWYR010000001">
    <property type="protein sequence ID" value="MBG9375127.1"/>
    <property type="molecule type" value="Genomic_DNA"/>
</dbReference>
<comment type="caution">
    <text evidence="3">The sequence shown here is derived from an EMBL/GenBank/DDBJ whole genome shotgun (WGS) entry which is preliminary data.</text>
</comment>
<accession>A0A931DY87</accession>
<feature type="chain" id="PRO_5037760869" evidence="1">
    <location>
        <begin position="20"/>
        <end position="282"/>
    </location>
</feature>
<feature type="signal peptide" evidence="1">
    <location>
        <begin position="1"/>
        <end position="19"/>
    </location>
</feature>
<sequence length="282" mass="31534">MKKTLLAAGIVLSAVAAKAQLYESNVHQGEFGASIGLAHYFGDLNTTASLSRPKFSAGIFFVKQFNNYVGLKVAADYARLGYSDVYSKNEFQRRRNLSFNTNLWEASLSGYFNFFKFMPGVEGFNYTPYVSLGVGVFTYDPYAYLGGQKYFLRPLGTEGQGRDTSFNRSPYSTTAMSFPLTVGFKYAFSENFNVFAEVGYRFTNTDYLDDVSTTYADPNSFATLPDGSPSVEYLLQDRSYETGDRIGMKGRQRGNSLQKDAYVMLHFGVSINLSSYRCPPNK</sequence>
<dbReference type="AlphaFoldDB" id="A0A931DY87"/>
<dbReference type="Proteomes" id="UP000628448">
    <property type="component" value="Unassembled WGS sequence"/>
</dbReference>
<name>A0A931DY87_9BACT</name>
<gene>
    <name evidence="3" type="ORF">I5907_02725</name>
</gene>
<dbReference type="InterPro" id="IPR045743">
    <property type="entry name" value="DUF6089"/>
</dbReference>
<protein>
    <submittedName>
        <fullName evidence="3">Outer membrane beta-barrel protein</fullName>
    </submittedName>
</protein>
<dbReference type="InterPro" id="IPR011250">
    <property type="entry name" value="OMP/PagP_B-barrel"/>
</dbReference>
<reference evidence="3" key="1">
    <citation type="submission" date="2020-11" db="EMBL/GenBank/DDBJ databases">
        <title>Bacterial whole genome sequence for Panacibacter sp. DH6.</title>
        <authorList>
            <person name="Le V."/>
            <person name="Ko S."/>
            <person name="Ahn C.-Y."/>
            <person name="Oh H.-M."/>
        </authorList>
    </citation>
    <scope>NUCLEOTIDE SEQUENCE</scope>
    <source>
        <strain evidence="3">DH6</strain>
    </source>
</reference>